<dbReference type="InterPro" id="IPR001736">
    <property type="entry name" value="PLipase_D/transphosphatidylase"/>
</dbReference>
<sequence length="532" mass="58819">MPRFLSASVPILRCFAFALACLLTACASVPPRTVTAYAPGLPPSPATELGRLTAGFRTDPDGMSGARVLPQAAFALDARLALIHHARSSLDLQYYLLGNDKTGKLISRELRDAATRGVRVRLLLDDFYTAHLDPMLLGLAAHPNVEIRLFNPFVTGREHTATRWMNFAADFRRLNHRMHNKLFIADGALAVVGGRNLADEYFLRASGANFIDLDVMLAGPVVAELQTIFDNYWNSEVVYPLHDIVQGAKPPAALRARFDTITSAAEAPLPPATPEADMFGDPPVSLAIAQGKLELSPTLATAIADSPNKALVATDGDDPRQHRPPTVAERMRAMFEEARSEINIISPYFIPGEAGMERIARLRARGIRITVATNSLADTDEPLVNINYNRFRVEMLKLGVSLYEVSSEQMKRSLNLRKVFRESRGALHAKLALVDREWALVGSLNFDPRSAYLNTELGVRLDSYDVAHRLLEAFQIDNVESVYEVRLRPGTDSIQWVTTDGENIVLDQEPDANALVQLKLLLFSWFVPTDLL</sequence>
<dbReference type="RefSeq" id="WP_340359112.1">
    <property type="nucleotide sequence ID" value="NZ_JBBKZU010000010.1"/>
</dbReference>
<proteinExistence type="predicted"/>
<keyword evidence="4" id="KW-1185">Reference proteome</keyword>
<dbReference type="Gene3D" id="3.30.870.10">
    <property type="entry name" value="Endonuclease Chain A"/>
    <property type="match status" value="2"/>
</dbReference>
<dbReference type="PROSITE" id="PS50035">
    <property type="entry name" value="PLD"/>
    <property type="match status" value="2"/>
</dbReference>
<reference evidence="3 4" key="1">
    <citation type="submission" date="2024-03" db="EMBL/GenBank/DDBJ databases">
        <title>Novel species of the genus Variovorax.</title>
        <authorList>
            <person name="Liu Q."/>
            <person name="Xin Y.-H."/>
        </authorList>
    </citation>
    <scope>NUCLEOTIDE SEQUENCE [LARGE SCALE GENOMIC DNA]</scope>
    <source>
        <strain evidence="3 4">KACC 18899</strain>
    </source>
</reference>
<protein>
    <submittedName>
        <fullName evidence="3">Phospholipase D family protein</fullName>
    </submittedName>
</protein>
<name>A0ABU8VLZ1_9BURK</name>
<dbReference type="Proteomes" id="UP001365846">
    <property type="component" value="Unassembled WGS sequence"/>
</dbReference>
<gene>
    <name evidence="3" type="ORF">WKW77_22575</name>
</gene>
<dbReference type="SMART" id="SM00155">
    <property type="entry name" value="PLDc"/>
    <property type="match status" value="2"/>
</dbReference>
<dbReference type="PROSITE" id="PS51257">
    <property type="entry name" value="PROKAR_LIPOPROTEIN"/>
    <property type="match status" value="1"/>
</dbReference>
<dbReference type="CDD" id="cd09111">
    <property type="entry name" value="PLDc_ymdC_like_1"/>
    <property type="match status" value="1"/>
</dbReference>
<feature type="domain" description="PLD phosphodiesterase" evidence="2">
    <location>
        <begin position="174"/>
        <end position="201"/>
    </location>
</feature>
<keyword evidence="1" id="KW-0732">Signal</keyword>
<evidence type="ECO:0000313" key="3">
    <source>
        <dbReference type="EMBL" id="MEJ8813889.1"/>
    </source>
</evidence>
<evidence type="ECO:0000259" key="2">
    <source>
        <dbReference type="PROSITE" id="PS50035"/>
    </source>
</evidence>
<feature type="chain" id="PRO_5045687936" evidence="1">
    <location>
        <begin position="21"/>
        <end position="532"/>
    </location>
</feature>
<dbReference type="EMBL" id="JBBKZU010000010">
    <property type="protein sequence ID" value="MEJ8813889.1"/>
    <property type="molecule type" value="Genomic_DNA"/>
</dbReference>
<dbReference type="InterPro" id="IPR025202">
    <property type="entry name" value="PLD-like_dom"/>
</dbReference>
<dbReference type="SUPFAM" id="SSF56024">
    <property type="entry name" value="Phospholipase D/nuclease"/>
    <property type="match status" value="2"/>
</dbReference>
<evidence type="ECO:0000313" key="4">
    <source>
        <dbReference type="Proteomes" id="UP001365846"/>
    </source>
</evidence>
<organism evidence="3 4">
    <name type="scientific">Variovorax ureilyticus</name>
    <dbReference type="NCBI Taxonomy" id="1836198"/>
    <lineage>
        <taxon>Bacteria</taxon>
        <taxon>Pseudomonadati</taxon>
        <taxon>Pseudomonadota</taxon>
        <taxon>Betaproteobacteria</taxon>
        <taxon>Burkholderiales</taxon>
        <taxon>Comamonadaceae</taxon>
        <taxon>Variovorax</taxon>
    </lineage>
</organism>
<feature type="domain" description="PLD phosphodiesterase" evidence="2">
    <location>
        <begin position="423"/>
        <end position="450"/>
    </location>
</feature>
<feature type="signal peptide" evidence="1">
    <location>
        <begin position="1"/>
        <end position="20"/>
    </location>
</feature>
<dbReference type="PANTHER" id="PTHR21248:SF12">
    <property type="entry name" value="CARDIOLIPIN SYNTHASE C"/>
    <property type="match status" value="1"/>
</dbReference>
<dbReference type="Pfam" id="PF13091">
    <property type="entry name" value="PLDc_2"/>
    <property type="match status" value="2"/>
</dbReference>
<evidence type="ECO:0000256" key="1">
    <source>
        <dbReference type="SAM" id="SignalP"/>
    </source>
</evidence>
<accession>A0ABU8VLZ1</accession>
<dbReference type="PANTHER" id="PTHR21248">
    <property type="entry name" value="CARDIOLIPIN SYNTHASE"/>
    <property type="match status" value="1"/>
</dbReference>
<comment type="caution">
    <text evidence="3">The sequence shown here is derived from an EMBL/GenBank/DDBJ whole genome shotgun (WGS) entry which is preliminary data.</text>
</comment>
<dbReference type="CDD" id="cd09113">
    <property type="entry name" value="PLDc_ymdC_like_2"/>
    <property type="match status" value="1"/>
</dbReference>